<dbReference type="Proteomes" id="UP000440713">
    <property type="component" value="Unassembled WGS sequence"/>
</dbReference>
<dbReference type="HAMAP" id="MF_02126">
    <property type="entry name" value="RF_methyltr_PrmC"/>
    <property type="match status" value="1"/>
</dbReference>
<feature type="binding site" evidence="5">
    <location>
        <begin position="207"/>
        <end position="210"/>
    </location>
    <ligand>
        <name>substrate</name>
    </ligand>
</feature>
<dbReference type="RefSeq" id="WP_154537780.1">
    <property type="nucleotide sequence ID" value="NZ_VUNE01000002.1"/>
</dbReference>
<gene>
    <name evidence="5 8" type="primary">prmC</name>
    <name evidence="8" type="ORF">FYJ71_05290</name>
</gene>
<evidence type="ECO:0000313" key="9">
    <source>
        <dbReference type="Proteomes" id="UP000440713"/>
    </source>
</evidence>
<keyword evidence="1 5" id="KW-0489">Methyltransferase</keyword>
<dbReference type="InterPro" id="IPR002052">
    <property type="entry name" value="DNA_methylase_N6_adenine_CS"/>
</dbReference>
<dbReference type="PANTHER" id="PTHR18895:SF74">
    <property type="entry name" value="MTRF1L RELEASE FACTOR GLUTAMINE METHYLTRANSFERASE"/>
    <property type="match status" value="1"/>
</dbReference>
<proteinExistence type="inferred from homology"/>
<feature type="domain" description="DNA methylase adenine-specific" evidence="6">
    <location>
        <begin position="103"/>
        <end position="213"/>
    </location>
</feature>
<dbReference type="GO" id="GO:0102559">
    <property type="term" value="F:peptide chain release factor N(5)-glutamine methyltransferase activity"/>
    <property type="evidence" value="ECO:0007669"/>
    <property type="project" value="UniProtKB-EC"/>
</dbReference>
<accession>A0A6N7X097</accession>
<evidence type="ECO:0000259" key="7">
    <source>
        <dbReference type="Pfam" id="PF17827"/>
    </source>
</evidence>
<comment type="function">
    <text evidence="5">Methylates the class 1 translation termination release factors RF1/PrfA and RF2/PrfB on the glutamine residue of the universally conserved GGQ motif.</text>
</comment>
<keyword evidence="3 5" id="KW-0949">S-adenosyl-L-methionine</keyword>
<comment type="caution">
    <text evidence="8">The sequence shown here is derived from an EMBL/GenBank/DDBJ whole genome shotgun (WGS) entry which is preliminary data.</text>
</comment>
<dbReference type="PROSITE" id="PS00092">
    <property type="entry name" value="N6_MTASE"/>
    <property type="match status" value="1"/>
</dbReference>
<feature type="binding site" evidence="5">
    <location>
        <position position="207"/>
    </location>
    <ligand>
        <name>S-adenosyl-L-methionine</name>
        <dbReference type="ChEBI" id="CHEBI:59789"/>
    </ligand>
</feature>
<dbReference type="Pfam" id="PF02384">
    <property type="entry name" value="N6_Mtase"/>
    <property type="match status" value="1"/>
</dbReference>
<dbReference type="GO" id="GO:0032259">
    <property type="term" value="P:methylation"/>
    <property type="evidence" value="ECO:0007669"/>
    <property type="project" value="UniProtKB-KW"/>
</dbReference>
<comment type="similarity">
    <text evidence="5">Belongs to the protein N5-glutamine methyltransferase family. PrmC subfamily.</text>
</comment>
<dbReference type="NCBIfam" id="TIGR00536">
    <property type="entry name" value="hemK_fam"/>
    <property type="match status" value="1"/>
</dbReference>
<reference evidence="8 9" key="1">
    <citation type="submission" date="2019-08" db="EMBL/GenBank/DDBJ databases">
        <title>In-depth cultivation of the pig gut microbiome towards novel bacterial diversity and tailored functional studies.</title>
        <authorList>
            <person name="Wylensek D."/>
            <person name="Hitch T.C.A."/>
            <person name="Clavel T."/>
        </authorList>
    </citation>
    <scope>NUCLEOTIDE SEQUENCE [LARGE SCALE GENOMIC DNA]</scope>
    <source>
        <strain evidence="8 9">WCA-SAB-591-4A-A</strain>
    </source>
</reference>
<evidence type="ECO:0000256" key="2">
    <source>
        <dbReference type="ARBA" id="ARBA00022679"/>
    </source>
</evidence>
<dbReference type="Gene3D" id="3.40.50.150">
    <property type="entry name" value="Vaccinia Virus protein VP39"/>
    <property type="match status" value="1"/>
</dbReference>
<dbReference type="SUPFAM" id="SSF53335">
    <property type="entry name" value="S-adenosyl-L-methionine-dependent methyltransferases"/>
    <property type="match status" value="1"/>
</dbReference>
<evidence type="ECO:0000259" key="6">
    <source>
        <dbReference type="Pfam" id="PF02384"/>
    </source>
</evidence>
<keyword evidence="4" id="KW-0680">Restriction system</keyword>
<keyword evidence="2 5" id="KW-0808">Transferase</keyword>
<name>A0A6N7X097_9FIRM</name>
<dbReference type="InterPro" id="IPR040758">
    <property type="entry name" value="PrmC_N"/>
</dbReference>
<dbReference type="GO" id="GO:0003677">
    <property type="term" value="F:DNA binding"/>
    <property type="evidence" value="ECO:0007669"/>
    <property type="project" value="InterPro"/>
</dbReference>
<evidence type="ECO:0000256" key="1">
    <source>
        <dbReference type="ARBA" id="ARBA00022603"/>
    </source>
</evidence>
<dbReference type="InterPro" id="IPR004556">
    <property type="entry name" value="HemK-like"/>
</dbReference>
<evidence type="ECO:0000256" key="4">
    <source>
        <dbReference type="ARBA" id="ARBA00022747"/>
    </source>
</evidence>
<dbReference type="Gene3D" id="1.10.8.10">
    <property type="entry name" value="DNA helicase RuvA subunit, C-terminal domain"/>
    <property type="match status" value="1"/>
</dbReference>
<evidence type="ECO:0000256" key="3">
    <source>
        <dbReference type="ARBA" id="ARBA00022691"/>
    </source>
</evidence>
<protein>
    <recommendedName>
        <fullName evidence="5">Release factor glutamine methyltransferase</fullName>
        <shortName evidence="5">RF MTase</shortName>
        <ecNumber evidence="5">2.1.1.297</ecNumber>
    </recommendedName>
    <alternativeName>
        <fullName evidence="5">N5-glutamine methyltransferase PrmC</fullName>
    </alternativeName>
    <alternativeName>
        <fullName evidence="5">Protein-(glutamine-N5) MTase PrmC</fullName>
    </alternativeName>
    <alternativeName>
        <fullName evidence="5">Protein-glutamine N-methyltransferase PrmC</fullName>
    </alternativeName>
</protein>
<dbReference type="EC" id="2.1.1.297" evidence="5"/>
<dbReference type="CDD" id="cd02440">
    <property type="entry name" value="AdoMet_MTases"/>
    <property type="match status" value="1"/>
</dbReference>
<dbReference type="PANTHER" id="PTHR18895">
    <property type="entry name" value="HEMK METHYLTRANSFERASE"/>
    <property type="match status" value="1"/>
</dbReference>
<evidence type="ECO:0000313" key="8">
    <source>
        <dbReference type="EMBL" id="MST62390.1"/>
    </source>
</evidence>
<dbReference type="EMBL" id="VUNE01000002">
    <property type="protein sequence ID" value="MST62390.1"/>
    <property type="molecule type" value="Genomic_DNA"/>
</dbReference>
<sequence>MKISEIISIYSEKLTGISPTPRLDVEVLISHILKFDDKIKLILSHDNEMSDNDFLEFENMFNKRLKSVPVAYIINNKEFMGHDFYVDENVLIPRPDTEIIVEDVIDTIFDKYNNAEELNVMDMCVGSGAILLSIASSMSDYSSDFFYRCKFVGVDISKGALNVSNINLERILGNISNYGNIQLLESDLFKSPEFDNMHDMFDIIVSNPPYIPEADIQTLSPDVKDYEPILALSGGNDGMNFYKEIILESSKYLKNNGLLFFESGHDQADEIKSFMKTNGFVDIYLKKDLQGFNRLVCGKLRK</sequence>
<keyword evidence="9" id="KW-1185">Reference proteome</keyword>
<dbReference type="AlphaFoldDB" id="A0A6N7X097"/>
<dbReference type="InterPro" id="IPR029063">
    <property type="entry name" value="SAM-dependent_MTases_sf"/>
</dbReference>
<evidence type="ECO:0000256" key="5">
    <source>
        <dbReference type="HAMAP-Rule" id="MF_02126"/>
    </source>
</evidence>
<dbReference type="InterPro" id="IPR019874">
    <property type="entry name" value="RF_methyltr_PrmC"/>
</dbReference>
<feature type="domain" description="Release factor glutamine methyltransferase N-terminal" evidence="7">
    <location>
        <begin position="11"/>
        <end position="74"/>
    </location>
</feature>
<comment type="catalytic activity">
    <reaction evidence="5">
        <text>L-glutaminyl-[peptide chain release factor] + S-adenosyl-L-methionine = N(5)-methyl-L-glutaminyl-[peptide chain release factor] + S-adenosyl-L-homocysteine + H(+)</text>
        <dbReference type="Rhea" id="RHEA:42896"/>
        <dbReference type="Rhea" id="RHEA-COMP:10271"/>
        <dbReference type="Rhea" id="RHEA-COMP:10272"/>
        <dbReference type="ChEBI" id="CHEBI:15378"/>
        <dbReference type="ChEBI" id="CHEBI:30011"/>
        <dbReference type="ChEBI" id="CHEBI:57856"/>
        <dbReference type="ChEBI" id="CHEBI:59789"/>
        <dbReference type="ChEBI" id="CHEBI:61891"/>
        <dbReference type="EC" id="2.1.1.297"/>
    </reaction>
</comment>
<feature type="binding site" evidence="5">
    <location>
        <position position="155"/>
    </location>
    <ligand>
        <name>S-adenosyl-L-methionine</name>
        <dbReference type="ChEBI" id="CHEBI:59789"/>
    </ligand>
</feature>
<organism evidence="8 9">
    <name type="scientific">Peptostreptococcus porci</name>
    <dbReference type="NCBI Taxonomy" id="2652282"/>
    <lineage>
        <taxon>Bacteria</taxon>
        <taxon>Bacillati</taxon>
        <taxon>Bacillota</taxon>
        <taxon>Clostridia</taxon>
        <taxon>Peptostreptococcales</taxon>
        <taxon>Peptostreptococcaceae</taxon>
        <taxon>Peptostreptococcus</taxon>
    </lineage>
</organism>
<dbReference type="NCBIfam" id="TIGR03534">
    <property type="entry name" value="RF_mod_PrmC"/>
    <property type="match status" value="1"/>
</dbReference>
<dbReference type="InterPro" id="IPR050320">
    <property type="entry name" value="N5-glutamine_MTase"/>
</dbReference>
<dbReference type="GO" id="GO:0009307">
    <property type="term" value="P:DNA restriction-modification system"/>
    <property type="evidence" value="ECO:0007669"/>
    <property type="project" value="UniProtKB-KW"/>
</dbReference>
<comment type="caution">
    <text evidence="5">Lacks conserved residue(s) required for the propagation of feature annotation.</text>
</comment>
<dbReference type="Pfam" id="PF17827">
    <property type="entry name" value="PrmC_N"/>
    <property type="match status" value="1"/>
</dbReference>
<dbReference type="InterPro" id="IPR003356">
    <property type="entry name" value="DNA_methylase_A-5"/>
</dbReference>